<sequence length="64" mass="7557">MRARGLELRSTIVYVDRDNSASGRELTKRDFIEEIKEIKPHFTEAEIKQVFNELCEKGYIKQLI</sequence>
<evidence type="ECO:0000313" key="2">
    <source>
        <dbReference type="Proteomes" id="UP000075670"/>
    </source>
</evidence>
<organism evidence="1 2">
    <name type="scientific">Moorella mulderi DSM 14980</name>
    <dbReference type="NCBI Taxonomy" id="1122241"/>
    <lineage>
        <taxon>Bacteria</taxon>
        <taxon>Bacillati</taxon>
        <taxon>Bacillota</taxon>
        <taxon>Clostridia</taxon>
        <taxon>Neomoorellales</taxon>
        <taxon>Neomoorellaceae</taxon>
        <taxon>Neomoorella</taxon>
    </lineage>
</organism>
<dbReference type="Proteomes" id="UP000075670">
    <property type="component" value="Unassembled WGS sequence"/>
</dbReference>
<dbReference type="RefSeq" id="WP_062283211.1">
    <property type="nucleotide sequence ID" value="NZ_LTBC01000003.1"/>
</dbReference>
<accession>A0A151AYR5</accession>
<reference evidence="1 2" key="1">
    <citation type="submission" date="2016-02" db="EMBL/GenBank/DDBJ databases">
        <title>Genome sequence of Moorella mulderi DSM 14980.</title>
        <authorList>
            <person name="Poehlein A."/>
            <person name="Daniel R."/>
        </authorList>
    </citation>
    <scope>NUCLEOTIDE SEQUENCE [LARGE SCALE GENOMIC DNA]</scope>
    <source>
        <strain evidence="1 2">DSM 14980</strain>
    </source>
</reference>
<evidence type="ECO:0000313" key="1">
    <source>
        <dbReference type="EMBL" id="KYH32781.1"/>
    </source>
</evidence>
<dbReference type="EMBL" id="LTBC01000003">
    <property type="protein sequence ID" value="KYH32781.1"/>
    <property type="molecule type" value="Genomic_DNA"/>
</dbReference>
<protein>
    <submittedName>
        <fullName evidence="1">Uncharacterized protein</fullName>
    </submittedName>
</protein>
<gene>
    <name evidence="1" type="ORF">MOMUL_13830</name>
</gene>
<proteinExistence type="predicted"/>
<dbReference type="PATRIC" id="fig|1122241.3.peg.1455"/>
<name>A0A151AYR5_9FIRM</name>
<dbReference type="AlphaFoldDB" id="A0A151AYR5"/>
<dbReference type="OrthoDB" id="1723573at2"/>
<keyword evidence="2" id="KW-1185">Reference proteome</keyword>
<comment type="caution">
    <text evidence="1">The sequence shown here is derived from an EMBL/GenBank/DDBJ whole genome shotgun (WGS) entry which is preliminary data.</text>
</comment>